<reference evidence="1 2" key="1">
    <citation type="journal article" date="2022" name="G3 (Bethesda)">
        <title>Whole-genome sequence and methylome profiling of the almond [Prunus dulcis (Mill.) D.A. Webb] cultivar 'Nonpareil'.</title>
        <authorList>
            <person name="D'Amico-Willman K.M."/>
            <person name="Ouma W.Z."/>
            <person name="Meulia T."/>
            <person name="Sideli G.M."/>
            <person name="Gradziel T.M."/>
            <person name="Fresnedo-Ramirez J."/>
        </authorList>
    </citation>
    <scope>NUCLEOTIDE SEQUENCE [LARGE SCALE GENOMIC DNA]</scope>
    <source>
        <strain evidence="1">Clone GOH B32 T37-40</strain>
    </source>
</reference>
<evidence type="ECO:0000313" key="2">
    <source>
        <dbReference type="Proteomes" id="UP001054821"/>
    </source>
</evidence>
<gene>
    <name evidence="1" type="ORF">L3X38_042579</name>
</gene>
<protein>
    <submittedName>
        <fullName evidence="1">Uncharacterized protein</fullName>
    </submittedName>
</protein>
<name>A0AAD4YLG2_PRUDU</name>
<proteinExistence type="predicted"/>
<dbReference type="Proteomes" id="UP001054821">
    <property type="component" value="Chromosome 8"/>
</dbReference>
<organism evidence="1 2">
    <name type="scientific">Prunus dulcis</name>
    <name type="common">Almond</name>
    <name type="synonym">Amygdalus dulcis</name>
    <dbReference type="NCBI Taxonomy" id="3755"/>
    <lineage>
        <taxon>Eukaryota</taxon>
        <taxon>Viridiplantae</taxon>
        <taxon>Streptophyta</taxon>
        <taxon>Embryophyta</taxon>
        <taxon>Tracheophyta</taxon>
        <taxon>Spermatophyta</taxon>
        <taxon>Magnoliopsida</taxon>
        <taxon>eudicotyledons</taxon>
        <taxon>Gunneridae</taxon>
        <taxon>Pentapetalae</taxon>
        <taxon>rosids</taxon>
        <taxon>fabids</taxon>
        <taxon>Rosales</taxon>
        <taxon>Rosaceae</taxon>
        <taxon>Amygdaloideae</taxon>
        <taxon>Amygdaleae</taxon>
        <taxon>Prunus</taxon>
    </lineage>
</organism>
<dbReference type="EMBL" id="JAJFAZ020000008">
    <property type="protein sequence ID" value="KAI5313405.1"/>
    <property type="molecule type" value="Genomic_DNA"/>
</dbReference>
<keyword evidence="2" id="KW-1185">Reference proteome</keyword>
<evidence type="ECO:0000313" key="1">
    <source>
        <dbReference type="EMBL" id="KAI5313405.1"/>
    </source>
</evidence>
<dbReference type="AlphaFoldDB" id="A0AAD4YLG2"/>
<accession>A0AAD4YLG2</accession>
<sequence>MQQLLHVAIRSVLEKPARYMKVLEGVCSESYSSRSWCAFKPKDGSSKQPLSGCTVSVVDPDLVESSTSICLGEYGGSPTLYRATYDPTIKTASSKI</sequence>
<comment type="caution">
    <text evidence="1">The sequence shown here is derived from an EMBL/GenBank/DDBJ whole genome shotgun (WGS) entry which is preliminary data.</text>
</comment>